<keyword evidence="1" id="KW-1133">Transmembrane helix</keyword>
<proteinExistence type="predicted"/>
<evidence type="ECO:0000256" key="1">
    <source>
        <dbReference type="SAM" id="Phobius"/>
    </source>
</evidence>
<feature type="transmembrane region" description="Helical" evidence="1">
    <location>
        <begin position="153"/>
        <end position="173"/>
    </location>
</feature>
<dbReference type="EMBL" id="QCYK01000003">
    <property type="protein sequence ID" value="PUZ22731.1"/>
    <property type="molecule type" value="Genomic_DNA"/>
</dbReference>
<keyword evidence="1" id="KW-0812">Transmembrane</keyword>
<evidence type="ECO:0000313" key="3">
    <source>
        <dbReference type="Proteomes" id="UP000244450"/>
    </source>
</evidence>
<evidence type="ECO:0008006" key="4">
    <source>
        <dbReference type="Google" id="ProtNLM"/>
    </source>
</evidence>
<dbReference type="OrthoDB" id="636847at2"/>
<keyword evidence="1" id="KW-0472">Membrane</keyword>
<accession>A0A2T7BCA1</accession>
<sequence length="500" mass="57898">MLHIINQVGRKYLIIALVAGFAQFLLLKWLYPFPDFISDSASYISTNREHLAVNLWPTGYSAFLNFIHGINTSDYFLVLCQYVLLLFSLLYFFYSVLYLFQLSGVNKTLLFIFLFFNPALLLLCNFVLSDALFFAVSIILFSQYLWMLHKPTFINLCFQAVLIGLAFTIRYTAIYYPVVSLFAILVSGYTPRVKLAGIVMPWLFILPFIKHTQDATKAITGTPEFSVFGGWQLANNALYMYGHIQVDNNQLPPELRVLDDSARAYFQRAAPTDDDLAAIQGTYFIKNRNAILKPYLQAWANSHQFQAHSSRDNFQAWGAVSPTYKAYGRYLIMHYPVPFARYYLWPNTRNYFLPYLEKYSNYNLGLPEMFTGPAAWFELDNPAVYTRINPAAAAAFFSYYPFCFFILNLYFLICFVDFIVSGKIRYWRDFPVSGIVLAAFFLLVNFGFSVFATPVVMRYQLLPMTLLFFFCLYMTQQLSRKKQDIKPKKQLIPLSSSQVR</sequence>
<feature type="transmembrane region" description="Helical" evidence="1">
    <location>
        <begin position="109"/>
        <end position="141"/>
    </location>
</feature>
<dbReference type="RefSeq" id="WP_108688476.1">
    <property type="nucleotide sequence ID" value="NZ_QCYK01000003.1"/>
</dbReference>
<comment type="caution">
    <text evidence="2">The sequence shown here is derived from an EMBL/GenBank/DDBJ whole genome shotgun (WGS) entry which is preliminary data.</text>
</comment>
<feature type="transmembrane region" description="Helical" evidence="1">
    <location>
        <begin position="399"/>
        <end position="420"/>
    </location>
</feature>
<feature type="transmembrane region" description="Helical" evidence="1">
    <location>
        <begin position="12"/>
        <end position="31"/>
    </location>
</feature>
<organism evidence="2 3">
    <name type="scientific">Chitinophaga parva</name>
    <dbReference type="NCBI Taxonomy" id="2169414"/>
    <lineage>
        <taxon>Bacteria</taxon>
        <taxon>Pseudomonadati</taxon>
        <taxon>Bacteroidota</taxon>
        <taxon>Chitinophagia</taxon>
        <taxon>Chitinophagales</taxon>
        <taxon>Chitinophagaceae</taxon>
        <taxon>Chitinophaga</taxon>
    </lineage>
</organism>
<dbReference type="AlphaFoldDB" id="A0A2T7BCA1"/>
<gene>
    <name evidence="2" type="ORF">DCC81_20075</name>
</gene>
<evidence type="ECO:0000313" key="2">
    <source>
        <dbReference type="EMBL" id="PUZ22731.1"/>
    </source>
</evidence>
<feature type="transmembrane region" description="Helical" evidence="1">
    <location>
        <begin position="51"/>
        <end position="68"/>
    </location>
</feature>
<reference evidence="2 3" key="1">
    <citation type="submission" date="2018-04" db="EMBL/GenBank/DDBJ databases">
        <title>Chitinophaga fuyangensis sp. nov., isolated from soil in a chemical factory.</title>
        <authorList>
            <person name="Chen K."/>
        </authorList>
    </citation>
    <scope>NUCLEOTIDE SEQUENCE [LARGE SCALE GENOMIC DNA]</scope>
    <source>
        <strain evidence="2 3">LY-1</strain>
    </source>
</reference>
<keyword evidence="3" id="KW-1185">Reference proteome</keyword>
<feature type="transmembrane region" description="Helical" evidence="1">
    <location>
        <begin position="193"/>
        <end position="209"/>
    </location>
</feature>
<feature type="transmembrane region" description="Helical" evidence="1">
    <location>
        <begin position="432"/>
        <end position="451"/>
    </location>
</feature>
<protein>
    <recommendedName>
        <fullName evidence="4">Glycosyltransferase RgtA/B/C/D-like domain-containing protein</fullName>
    </recommendedName>
</protein>
<feature type="transmembrane region" description="Helical" evidence="1">
    <location>
        <begin position="75"/>
        <end position="97"/>
    </location>
</feature>
<name>A0A2T7BCA1_9BACT</name>
<dbReference type="Proteomes" id="UP000244450">
    <property type="component" value="Unassembled WGS sequence"/>
</dbReference>